<comment type="caution">
    <text evidence="2">The sequence shown here is derived from an EMBL/GenBank/DDBJ whole genome shotgun (WGS) entry which is preliminary data.</text>
</comment>
<gene>
    <name evidence="2" type="primary">qrsl1</name>
    <name evidence="2" type="ORF">CEXT_596081</name>
</gene>
<evidence type="ECO:0000313" key="2">
    <source>
        <dbReference type="EMBL" id="GIY83916.1"/>
    </source>
</evidence>
<reference evidence="2 3" key="1">
    <citation type="submission" date="2021-06" db="EMBL/GenBank/DDBJ databases">
        <title>Caerostris extrusa draft genome.</title>
        <authorList>
            <person name="Kono N."/>
            <person name="Arakawa K."/>
        </authorList>
    </citation>
    <scope>NUCLEOTIDE SEQUENCE [LARGE SCALE GENOMIC DNA]</scope>
</reference>
<accession>A0AAV4WLY8</accession>
<dbReference type="Pfam" id="PF01425">
    <property type="entry name" value="Amidase"/>
    <property type="match status" value="1"/>
</dbReference>
<dbReference type="GO" id="GO:0070681">
    <property type="term" value="P:glutaminyl-tRNAGln biosynthesis via transamidation"/>
    <property type="evidence" value="ECO:0007669"/>
    <property type="project" value="TreeGrafter"/>
</dbReference>
<dbReference type="InterPro" id="IPR036928">
    <property type="entry name" value="AS_sf"/>
</dbReference>
<dbReference type="GO" id="GO:0030956">
    <property type="term" value="C:glutamyl-tRNA(Gln) amidotransferase complex"/>
    <property type="evidence" value="ECO:0007669"/>
    <property type="project" value="TreeGrafter"/>
</dbReference>
<dbReference type="PANTHER" id="PTHR11895:SF7">
    <property type="entry name" value="GLUTAMYL-TRNA(GLN) AMIDOTRANSFERASE SUBUNIT A, MITOCHONDRIAL"/>
    <property type="match status" value="1"/>
</dbReference>
<keyword evidence="3" id="KW-1185">Reference proteome</keyword>
<evidence type="ECO:0000313" key="3">
    <source>
        <dbReference type="Proteomes" id="UP001054945"/>
    </source>
</evidence>
<dbReference type="InterPro" id="IPR023631">
    <property type="entry name" value="Amidase_dom"/>
</dbReference>
<dbReference type="InterPro" id="IPR000120">
    <property type="entry name" value="Amidase"/>
</dbReference>
<proteinExistence type="predicted"/>
<dbReference type="GO" id="GO:0050567">
    <property type="term" value="F:glutaminyl-tRNA synthase (glutamine-hydrolyzing) activity"/>
    <property type="evidence" value="ECO:0007669"/>
    <property type="project" value="TreeGrafter"/>
</dbReference>
<dbReference type="EMBL" id="BPLR01016441">
    <property type="protein sequence ID" value="GIY83916.1"/>
    <property type="molecule type" value="Genomic_DNA"/>
</dbReference>
<name>A0AAV4WLY8_CAEEX</name>
<dbReference type="GO" id="GO:0005739">
    <property type="term" value="C:mitochondrion"/>
    <property type="evidence" value="ECO:0007669"/>
    <property type="project" value="TreeGrafter"/>
</dbReference>
<dbReference type="SUPFAM" id="SSF75304">
    <property type="entry name" value="Amidase signature (AS) enzymes"/>
    <property type="match status" value="1"/>
</dbReference>
<dbReference type="PANTHER" id="PTHR11895">
    <property type="entry name" value="TRANSAMIDASE"/>
    <property type="match status" value="1"/>
</dbReference>
<dbReference type="GO" id="GO:0032543">
    <property type="term" value="P:mitochondrial translation"/>
    <property type="evidence" value="ECO:0007669"/>
    <property type="project" value="TreeGrafter"/>
</dbReference>
<feature type="domain" description="Amidase" evidence="1">
    <location>
        <begin position="61"/>
        <end position="264"/>
    </location>
</feature>
<evidence type="ECO:0000259" key="1">
    <source>
        <dbReference type="Pfam" id="PF01425"/>
    </source>
</evidence>
<dbReference type="AlphaFoldDB" id="A0AAV4WLY8"/>
<dbReference type="Gene3D" id="3.90.1300.10">
    <property type="entry name" value="Amidase signature (AS) domain"/>
    <property type="match status" value="1"/>
</dbReference>
<protein>
    <submittedName>
        <fullName evidence="2">Glutamyl-tRNA(Gln) amidotransferase subunit A, mitochondrial</fullName>
    </submittedName>
</protein>
<sequence>MLYFRSATVSSYFGPVRNPWRSGLKYKLRKRSKLLHDGSNSVSDNDYAVNQKALKNGDFFVSGGSSGGSAVAVATGGSVRHPAAFCGVVGLKPTYGLVSRHGLIPLCNSLDVPGIFTRTVDDAVILLNSLAGHDPKDSTTVIRQYSSFTLPDNIDVSKLSIGIPKEYECPGMTPEVIDTWRRVADALERAGAKVQQVSLPHTKYSNKCYSVLSCCDIASNFARYDGIRYGHRAEGESLTEHHYAVTRRQGFGIVVRERILAGNYFC</sequence>
<dbReference type="Proteomes" id="UP001054945">
    <property type="component" value="Unassembled WGS sequence"/>
</dbReference>
<organism evidence="2 3">
    <name type="scientific">Caerostris extrusa</name>
    <name type="common">Bark spider</name>
    <name type="synonym">Caerostris bankana</name>
    <dbReference type="NCBI Taxonomy" id="172846"/>
    <lineage>
        <taxon>Eukaryota</taxon>
        <taxon>Metazoa</taxon>
        <taxon>Ecdysozoa</taxon>
        <taxon>Arthropoda</taxon>
        <taxon>Chelicerata</taxon>
        <taxon>Arachnida</taxon>
        <taxon>Araneae</taxon>
        <taxon>Araneomorphae</taxon>
        <taxon>Entelegynae</taxon>
        <taxon>Araneoidea</taxon>
        <taxon>Araneidae</taxon>
        <taxon>Caerostris</taxon>
    </lineage>
</organism>